<accession>A0A0B5JEM7</accession>
<evidence type="ECO:0000313" key="1">
    <source>
        <dbReference type="EMBL" id="AJF98227.1"/>
    </source>
</evidence>
<organism evidence="1 2">
    <name type="scientific">Pandoravirus inopinatum</name>
    <dbReference type="NCBI Taxonomy" id="1605721"/>
    <lineage>
        <taxon>Viruses</taxon>
        <taxon>Pandoravirus</taxon>
    </lineage>
</organism>
<dbReference type="RefSeq" id="YP_009120462.1">
    <property type="nucleotide sequence ID" value="NC_026440.1"/>
</dbReference>
<evidence type="ECO:0000313" key="2">
    <source>
        <dbReference type="Proteomes" id="UP000202511"/>
    </source>
</evidence>
<dbReference type="GeneID" id="23463144"/>
<dbReference type="EMBL" id="KP136319">
    <property type="protein sequence ID" value="AJF98227.1"/>
    <property type="molecule type" value="Genomic_DNA"/>
</dbReference>
<name>A0A0B5JEM7_9VIRU</name>
<dbReference type="Proteomes" id="UP000202511">
    <property type="component" value="Segment"/>
</dbReference>
<dbReference type="KEGG" id="vg:23463144"/>
<sequence length="272" mass="29821">MQDNDGGGGFDWAALVPQGSTAPAGSATQEHVMRLDDNMARMLASAGANAIDAGYTGPLDVWSMRVQPTTDSDFRQRPRVREECSTGCLDLQTEFTQQKARENVLIEEERRKARERKRAHEEIQYANMDKNARATAFTSRAMNDLERCLNLHGGYMAKVQESLGRAANCVRDADAEGQGSRITPHTRAALANAIAEEHLHNWTYMRDVASLARDALLRELVYREALDAVGAAQPFDAALVAGPMSLAVRNCLAASTSMGERGAARSEYATFR</sequence>
<proteinExistence type="predicted"/>
<reference evidence="1 2" key="1">
    <citation type="journal article" date="2015" name="Parasitol. Res.">
        <title>Viruses in close associations with free-living amoebae.</title>
        <authorList>
            <person name="Scheid P."/>
        </authorList>
    </citation>
    <scope>NUCLEOTIDE SEQUENCE [LARGE SCALE GENOMIC DNA]</scope>
    <source>
        <strain evidence="1">KlaHel</strain>
    </source>
</reference>
<protein>
    <submittedName>
        <fullName evidence="1">Uncharacterized protein</fullName>
    </submittedName>
</protein>